<organism evidence="1">
    <name type="scientific">marine sediment metagenome</name>
    <dbReference type="NCBI Taxonomy" id="412755"/>
    <lineage>
        <taxon>unclassified sequences</taxon>
        <taxon>metagenomes</taxon>
        <taxon>ecological metagenomes</taxon>
    </lineage>
</organism>
<reference evidence="1" key="1">
    <citation type="journal article" date="2015" name="Nature">
        <title>Complex archaea that bridge the gap between prokaryotes and eukaryotes.</title>
        <authorList>
            <person name="Spang A."/>
            <person name="Saw J.H."/>
            <person name="Jorgensen S.L."/>
            <person name="Zaremba-Niedzwiedzka K."/>
            <person name="Martijn J."/>
            <person name="Lind A.E."/>
            <person name="van Eijk R."/>
            <person name="Schleper C."/>
            <person name="Guy L."/>
            <person name="Ettema T.J."/>
        </authorList>
    </citation>
    <scope>NUCLEOTIDE SEQUENCE</scope>
</reference>
<protein>
    <submittedName>
        <fullName evidence="1">Uncharacterized protein</fullName>
    </submittedName>
</protein>
<dbReference type="EMBL" id="LAZR01000383">
    <property type="protein sequence ID" value="KKN71454.1"/>
    <property type="molecule type" value="Genomic_DNA"/>
</dbReference>
<accession>A0A0F9SX30</accession>
<evidence type="ECO:0000313" key="1">
    <source>
        <dbReference type="EMBL" id="KKN71454.1"/>
    </source>
</evidence>
<comment type="caution">
    <text evidence="1">The sequence shown here is derived from an EMBL/GenBank/DDBJ whole genome shotgun (WGS) entry which is preliminary data.</text>
</comment>
<dbReference type="AlphaFoldDB" id="A0A0F9SX30"/>
<gene>
    <name evidence="1" type="ORF">LCGC14_0420330</name>
</gene>
<proteinExistence type="predicted"/>
<name>A0A0F9SX30_9ZZZZ</name>
<sequence>MNKKKLREELGLTPEERDDIYSLWLKRPETAGDLANRMLKAQLDKVLKSDLALIDEVNEEVKITRAVSKSKDSPIIWIPLVAVIPLSELKDEG</sequence>